<dbReference type="Proteomes" id="UP001500016">
    <property type="component" value="Unassembled WGS sequence"/>
</dbReference>
<evidence type="ECO:0000313" key="2">
    <source>
        <dbReference type="EMBL" id="GAA2096671.1"/>
    </source>
</evidence>
<evidence type="ECO:0000313" key="3">
    <source>
        <dbReference type="Proteomes" id="UP001500016"/>
    </source>
</evidence>
<protein>
    <recommendedName>
        <fullName evidence="4">ABC transporter permease</fullName>
    </recommendedName>
</protein>
<gene>
    <name evidence="2" type="ORF">GCM10009801_66440</name>
</gene>
<keyword evidence="1" id="KW-0812">Transmembrane</keyword>
<keyword evidence="1" id="KW-1133">Transmembrane helix</keyword>
<sequence>MLSAGLLFVGGPIADDAALGWREYHACDAGQSCSYGQDAIVLHRDAYAWATAATLAVPFLVAAWAGASLTGREVENGTARFAWMQGVSPARWLAANLALLAVAGAVALVAFRLLRNRTGAPPGTARR</sequence>
<feature type="transmembrane region" description="Helical" evidence="1">
    <location>
        <begin position="90"/>
        <end position="111"/>
    </location>
</feature>
<dbReference type="RefSeq" id="WP_344533554.1">
    <property type="nucleotide sequence ID" value="NZ_BAAAPE010000016.1"/>
</dbReference>
<keyword evidence="3" id="KW-1185">Reference proteome</keyword>
<comment type="caution">
    <text evidence="2">The sequence shown here is derived from an EMBL/GenBank/DDBJ whole genome shotgun (WGS) entry which is preliminary data.</text>
</comment>
<organism evidence="2 3">
    <name type="scientific">Streptomyces albiaxialis</name>
    <dbReference type="NCBI Taxonomy" id="329523"/>
    <lineage>
        <taxon>Bacteria</taxon>
        <taxon>Bacillati</taxon>
        <taxon>Actinomycetota</taxon>
        <taxon>Actinomycetes</taxon>
        <taxon>Kitasatosporales</taxon>
        <taxon>Streptomycetaceae</taxon>
        <taxon>Streptomyces</taxon>
    </lineage>
</organism>
<keyword evidence="1" id="KW-0472">Membrane</keyword>
<accession>A0ABN2WPR3</accession>
<dbReference type="EMBL" id="BAAAPE010000016">
    <property type="protein sequence ID" value="GAA2096671.1"/>
    <property type="molecule type" value="Genomic_DNA"/>
</dbReference>
<evidence type="ECO:0000256" key="1">
    <source>
        <dbReference type="SAM" id="Phobius"/>
    </source>
</evidence>
<reference evidence="2 3" key="1">
    <citation type="journal article" date="2019" name="Int. J. Syst. Evol. Microbiol.">
        <title>The Global Catalogue of Microorganisms (GCM) 10K type strain sequencing project: providing services to taxonomists for standard genome sequencing and annotation.</title>
        <authorList>
            <consortium name="The Broad Institute Genomics Platform"/>
            <consortium name="The Broad Institute Genome Sequencing Center for Infectious Disease"/>
            <person name="Wu L."/>
            <person name="Ma J."/>
        </authorList>
    </citation>
    <scope>NUCLEOTIDE SEQUENCE [LARGE SCALE GENOMIC DNA]</scope>
    <source>
        <strain evidence="2 3">JCM 15478</strain>
    </source>
</reference>
<feature type="transmembrane region" description="Helical" evidence="1">
    <location>
        <begin position="46"/>
        <end position="70"/>
    </location>
</feature>
<name>A0ABN2WPR3_9ACTN</name>
<evidence type="ECO:0008006" key="4">
    <source>
        <dbReference type="Google" id="ProtNLM"/>
    </source>
</evidence>
<proteinExistence type="predicted"/>